<keyword evidence="6 7" id="KW-0057">Aromatic amino acid biosynthesis</keyword>
<feature type="binding site" evidence="7">
    <location>
        <begin position="10"/>
        <end position="15"/>
    </location>
    <ligand>
        <name>ATP</name>
        <dbReference type="ChEBI" id="CHEBI:30616"/>
    </ligand>
</feature>
<evidence type="ECO:0000256" key="5">
    <source>
        <dbReference type="ARBA" id="ARBA00022840"/>
    </source>
</evidence>
<comment type="subcellular location">
    <subcellularLocation>
        <location evidence="7">Cytoplasm</location>
    </subcellularLocation>
</comment>
<keyword evidence="1 7" id="KW-0028">Amino-acid biosynthesis</keyword>
<dbReference type="GO" id="GO:0008652">
    <property type="term" value="P:amino acid biosynthetic process"/>
    <property type="evidence" value="ECO:0007669"/>
    <property type="project" value="UniProtKB-KW"/>
</dbReference>
<name>A0A2T5BXY5_9BACT</name>
<dbReference type="SUPFAM" id="SSF52540">
    <property type="entry name" value="P-loop containing nucleoside triphosphate hydrolases"/>
    <property type="match status" value="1"/>
</dbReference>
<keyword evidence="2 7" id="KW-0808">Transferase</keyword>
<comment type="caution">
    <text evidence="7">Lacks conserved residue(s) required for the propagation of feature annotation.</text>
</comment>
<comment type="pathway">
    <text evidence="7">Metabolic intermediate biosynthesis; chorismate biosynthesis; chorismate from D-erythrose 4-phosphate and phosphoenolpyruvate: step 5/7.</text>
</comment>
<feature type="binding site" evidence="7">
    <location>
        <position position="32"/>
    </location>
    <ligand>
        <name>substrate</name>
    </ligand>
</feature>
<feature type="binding site" evidence="7">
    <location>
        <position position="139"/>
    </location>
    <ligand>
        <name>substrate</name>
    </ligand>
</feature>
<protein>
    <recommendedName>
        <fullName evidence="7">Shikimate kinase</fullName>
        <shortName evidence="7">SK</shortName>
        <ecNumber evidence="7">2.7.1.71</ecNumber>
    </recommendedName>
</protein>
<dbReference type="EMBL" id="QAAD01000024">
    <property type="protein sequence ID" value="PTN05981.1"/>
    <property type="molecule type" value="Genomic_DNA"/>
</dbReference>
<dbReference type="GO" id="GO:0009073">
    <property type="term" value="P:aromatic amino acid family biosynthetic process"/>
    <property type="evidence" value="ECO:0007669"/>
    <property type="project" value="UniProtKB-KW"/>
</dbReference>
<evidence type="ECO:0000256" key="7">
    <source>
        <dbReference type="HAMAP-Rule" id="MF_00109"/>
    </source>
</evidence>
<feature type="binding site" evidence="7">
    <location>
        <position position="14"/>
    </location>
    <ligand>
        <name>Mg(2+)</name>
        <dbReference type="ChEBI" id="CHEBI:18420"/>
    </ligand>
</feature>
<comment type="function">
    <text evidence="7">Catalyzes the specific phosphorylation of the 3-hydroxyl group of shikimic acid using ATP as a cosubstrate.</text>
</comment>
<dbReference type="GO" id="GO:0005829">
    <property type="term" value="C:cytosol"/>
    <property type="evidence" value="ECO:0007669"/>
    <property type="project" value="TreeGrafter"/>
</dbReference>
<comment type="catalytic activity">
    <reaction evidence="7">
        <text>shikimate + ATP = 3-phosphoshikimate + ADP + H(+)</text>
        <dbReference type="Rhea" id="RHEA:13121"/>
        <dbReference type="ChEBI" id="CHEBI:15378"/>
        <dbReference type="ChEBI" id="CHEBI:30616"/>
        <dbReference type="ChEBI" id="CHEBI:36208"/>
        <dbReference type="ChEBI" id="CHEBI:145989"/>
        <dbReference type="ChEBI" id="CHEBI:456216"/>
        <dbReference type="EC" id="2.7.1.71"/>
    </reaction>
</comment>
<dbReference type="NCBIfam" id="NF010555">
    <property type="entry name" value="PRK13949.1"/>
    <property type="match status" value="1"/>
</dbReference>
<proteinExistence type="inferred from homology"/>
<comment type="cofactor">
    <cofactor evidence="7">
        <name>Mg(2+)</name>
        <dbReference type="ChEBI" id="CHEBI:18420"/>
    </cofactor>
    <text evidence="7">Binds 1 Mg(2+) ion per subunit.</text>
</comment>
<dbReference type="UniPathway" id="UPA00053">
    <property type="reaction ID" value="UER00088"/>
</dbReference>
<dbReference type="InterPro" id="IPR031322">
    <property type="entry name" value="Shikimate/glucono_kinase"/>
</dbReference>
<evidence type="ECO:0000313" key="9">
    <source>
        <dbReference type="Proteomes" id="UP000243525"/>
    </source>
</evidence>
<dbReference type="Gene3D" id="3.40.50.300">
    <property type="entry name" value="P-loop containing nucleotide triphosphate hydrolases"/>
    <property type="match status" value="1"/>
</dbReference>
<keyword evidence="3 7" id="KW-0547">Nucleotide-binding</keyword>
<dbReference type="EC" id="2.7.1.71" evidence="7"/>
<evidence type="ECO:0000256" key="1">
    <source>
        <dbReference type="ARBA" id="ARBA00022605"/>
    </source>
</evidence>
<gene>
    <name evidence="7" type="primary">aroK</name>
    <name evidence="8" type="ORF">C8N47_12444</name>
</gene>
<organism evidence="8 9">
    <name type="scientific">Mangrovibacterium marinum</name>
    <dbReference type="NCBI Taxonomy" id="1639118"/>
    <lineage>
        <taxon>Bacteria</taxon>
        <taxon>Pseudomonadati</taxon>
        <taxon>Bacteroidota</taxon>
        <taxon>Bacteroidia</taxon>
        <taxon>Marinilabiliales</taxon>
        <taxon>Prolixibacteraceae</taxon>
        <taxon>Mangrovibacterium</taxon>
    </lineage>
</organism>
<feature type="binding site" evidence="7">
    <location>
        <position position="117"/>
    </location>
    <ligand>
        <name>ATP</name>
        <dbReference type="ChEBI" id="CHEBI:30616"/>
    </ligand>
</feature>
<keyword evidence="4 7" id="KW-0418">Kinase</keyword>
<dbReference type="InterPro" id="IPR000623">
    <property type="entry name" value="Shikimate_kinase/TSH1"/>
</dbReference>
<dbReference type="OrthoDB" id="9800332at2"/>
<dbReference type="PRINTS" id="PR01100">
    <property type="entry name" value="SHIKIMTKNASE"/>
</dbReference>
<comment type="similarity">
    <text evidence="7">Belongs to the shikimate kinase family.</text>
</comment>
<dbReference type="Pfam" id="PF01202">
    <property type="entry name" value="SKI"/>
    <property type="match status" value="1"/>
</dbReference>
<evidence type="ECO:0000256" key="3">
    <source>
        <dbReference type="ARBA" id="ARBA00022741"/>
    </source>
</evidence>
<sequence length="169" mass="19392">MRIYLIGYMACGKTTLGKELAHKLGLSFLDLDKYLEKKYFKTIPRIFEEEGEGGFREKERACLHDVSDFEDVVIATGGGAPCFFDNVQLMNQTGTCIFLDVDPEELADRLMTSKTERPLVKDKTPEELVGFIEGMLEKRRPFYEQAEYCITGSKITVEELLSRIEFEHE</sequence>
<keyword evidence="9" id="KW-1185">Reference proteome</keyword>
<dbReference type="GO" id="GO:0005524">
    <property type="term" value="F:ATP binding"/>
    <property type="evidence" value="ECO:0007669"/>
    <property type="project" value="UniProtKB-UniRule"/>
</dbReference>
<keyword evidence="7" id="KW-0460">Magnesium</keyword>
<keyword evidence="7" id="KW-0479">Metal-binding</keyword>
<evidence type="ECO:0000313" key="8">
    <source>
        <dbReference type="EMBL" id="PTN05981.1"/>
    </source>
</evidence>
<dbReference type="AlphaFoldDB" id="A0A2T5BXY5"/>
<dbReference type="RefSeq" id="WP_107823658.1">
    <property type="nucleotide sequence ID" value="NZ_OY782574.1"/>
</dbReference>
<dbReference type="GO" id="GO:0004765">
    <property type="term" value="F:shikimate kinase activity"/>
    <property type="evidence" value="ECO:0007669"/>
    <property type="project" value="UniProtKB-UniRule"/>
</dbReference>
<dbReference type="PANTHER" id="PTHR21087:SF16">
    <property type="entry name" value="SHIKIMATE KINASE 1, CHLOROPLASTIC"/>
    <property type="match status" value="1"/>
</dbReference>
<evidence type="ECO:0000256" key="2">
    <source>
        <dbReference type="ARBA" id="ARBA00022679"/>
    </source>
</evidence>
<dbReference type="GO" id="GO:0009423">
    <property type="term" value="P:chorismate biosynthetic process"/>
    <property type="evidence" value="ECO:0007669"/>
    <property type="project" value="UniProtKB-UniRule"/>
</dbReference>
<dbReference type="CDD" id="cd00464">
    <property type="entry name" value="SK"/>
    <property type="match status" value="1"/>
</dbReference>
<comment type="caution">
    <text evidence="8">The sequence shown here is derived from an EMBL/GenBank/DDBJ whole genome shotgun (WGS) entry which is preliminary data.</text>
</comment>
<dbReference type="HAMAP" id="MF_00109">
    <property type="entry name" value="Shikimate_kinase"/>
    <property type="match status" value="1"/>
</dbReference>
<dbReference type="InterPro" id="IPR027417">
    <property type="entry name" value="P-loop_NTPase"/>
</dbReference>
<accession>A0A2T5BXY5</accession>
<reference evidence="8 9" key="1">
    <citation type="submission" date="2018-04" db="EMBL/GenBank/DDBJ databases">
        <title>Genomic Encyclopedia of Archaeal and Bacterial Type Strains, Phase II (KMG-II): from individual species to whole genera.</title>
        <authorList>
            <person name="Goeker M."/>
        </authorList>
    </citation>
    <scope>NUCLEOTIDE SEQUENCE [LARGE SCALE GENOMIC DNA]</scope>
    <source>
        <strain evidence="8 9">DSM 28823</strain>
    </source>
</reference>
<evidence type="ECO:0000256" key="4">
    <source>
        <dbReference type="ARBA" id="ARBA00022777"/>
    </source>
</evidence>
<dbReference type="Proteomes" id="UP000243525">
    <property type="component" value="Unassembled WGS sequence"/>
</dbReference>
<feature type="binding site" evidence="7">
    <location>
        <position position="56"/>
    </location>
    <ligand>
        <name>substrate</name>
    </ligand>
</feature>
<evidence type="ECO:0000256" key="6">
    <source>
        <dbReference type="ARBA" id="ARBA00023141"/>
    </source>
</evidence>
<keyword evidence="7" id="KW-0963">Cytoplasm</keyword>
<keyword evidence="5 7" id="KW-0067">ATP-binding</keyword>
<comment type="subunit">
    <text evidence="7">Monomer.</text>
</comment>
<feature type="binding site" evidence="7">
    <location>
        <position position="78"/>
    </location>
    <ligand>
        <name>substrate</name>
    </ligand>
</feature>
<dbReference type="PANTHER" id="PTHR21087">
    <property type="entry name" value="SHIKIMATE KINASE"/>
    <property type="match status" value="1"/>
</dbReference>
<dbReference type="GO" id="GO:0000287">
    <property type="term" value="F:magnesium ion binding"/>
    <property type="evidence" value="ECO:0007669"/>
    <property type="project" value="UniProtKB-UniRule"/>
</dbReference>